<sequence length="86" mass="9854">DFAQLPPIGDTKLYAHLNYNKLRVDTPSGQKTVFGKLLWRAVDTVVMLNKQMRQAGETNTRFFSLLNRLRDGSCTEEDLVLLNTRL</sequence>
<gene>
    <name evidence="1" type="ORF">BJ322DRAFT_990490</name>
</gene>
<dbReference type="Proteomes" id="UP000736335">
    <property type="component" value="Unassembled WGS sequence"/>
</dbReference>
<protein>
    <submittedName>
        <fullName evidence="1">Uncharacterized protein</fullName>
    </submittedName>
</protein>
<comment type="caution">
    <text evidence="1">The sequence shown here is derived from an EMBL/GenBank/DDBJ whole genome shotgun (WGS) entry which is preliminary data.</text>
</comment>
<proteinExistence type="predicted"/>
<dbReference type="EMBL" id="WIUZ02000020">
    <property type="protein sequence ID" value="KAF9779346.1"/>
    <property type="molecule type" value="Genomic_DNA"/>
</dbReference>
<feature type="non-terminal residue" evidence="1">
    <location>
        <position position="86"/>
    </location>
</feature>
<reference evidence="1" key="1">
    <citation type="journal article" date="2020" name="Nat. Commun.">
        <title>Large-scale genome sequencing of mycorrhizal fungi provides insights into the early evolution of symbiotic traits.</title>
        <authorList>
            <person name="Miyauchi S."/>
            <person name="Kiss E."/>
            <person name="Kuo A."/>
            <person name="Drula E."/>
            <person name="Kohler A."/>
            <person name="Sanchez-Garcia M."/>
            <person name="Morin E."/>
            <person name="Andreopoulos B."/>
            <person name="Barry K.W."/>
            <person name="Bonito G."/>
            <person name="Buee M."/>
            <person name="Carver A."/>
            <person name="Chen C."/>
            <person name="Cichocki N."/>
            <person name="Clum A."/>
            <person name="Culley D."/>
            <person name="Crous P.W."/>
            <person name="Fauchery L."/>
            <person name="Girlanda M."/>
            <person name="Hayes R.D."/>
            <person name="Keri Z."/>
            <person name="LaButti K."/>
            <person name="Lipzen A."/>
            <person name="Lombard V."/>
            <person name="Magnuson J."/>
            <person name="Maillard F."/>
            <person name="Murat C."/>
            <person name="Nolan M."/>
            <person name="Ohm R.A."/>
            <person name="Pangilinan J."/>
            <person name="Pereira M.F."/>
            <person name="Perotto S."/>
            <person name="Peter M."/>
            <person name="Pfister S."/>
            <person name="Riley R."/>
            <person name="Sitrit Y."/>
            <person name="Stielow J.B."/>
            <person name="Szollosi G."/>
            <person name="Zifcakova L."/>
            <person name="Stursova M."/>
            <person name="Spatafora J.W."/>
            <person name="Tedersoo L."/>
            <person name="Vaario L.M."/>
            <person name="Yamada A."/>
            <person name="Yan M."/>
            <person name="Wang P."/>
            <person name="Xu J."/>
            <person name="Bruns T."/>
            <person name="Baldrian P."/>
            <person name="Vilgalys R."/>
            <person name="Dunand C."/>
            <person name="Henrissat B."/>
            <person name="Grigoriev I.V."/>
            <person name="Hibbett D."/>
            <person name="Nagy L.G."/>
            <person name="Martin F.M."/>
        </authorList>
    </citation>
    <scope>NUCLEOTIDE SEQUENCE</scope>
    <source>
        <strain evidence="1">UH-Tt-Lm1</strain>
    </source>
</reference>
<evidence type="ECO:0000313" key="2">
    <source>
        <dbReference type="Proteomes" id="UP000736335"/>
    </source>
</evidence>
<reference evidence="1" key="2">
    <citation type="submission" date="2020-11" db="EMBL/GenBank/DDBJ databases">
        <authorList>
            <consortium name="DOE Joint Genome Institute"/>
            <person name="Kuo A."/>
            <person name="Miyauchi S."/>
            <person name="Kiss E."/>
            <person name="Drula E."/>
            <person name="Kohler A."/>
            <person name="Sanchez-Garcia M."/>
            <person name="Andreopoulos B."/>
            <person name="Barry K.W."/>
            <person name="Bonito G."/>
            <person name="Buee M."/>
            <person name="Carver A."/>
            <person name="Chen C."/>
            <person name="Cichocki N."/>
            <person name="Clum A."/>
            <person name="Culley D."/>
            <person name="Crous P.W."/>
            <person name="Fauchery L."/>
            <person name="Girlanda M."/>
            <person name="Hayes R."/>
            <person name="Keri Z."/>
            <person name="Labutti K."/>
            <person name="Lipzen A."/>
            <person name="Lombard V."/>
            <person name="Magnuson J."/>
            <person name="Maillard F."/>
            <person name="Morin E."/>
            <person name="Murat C."/>
            <person name="Nolan M."/>
            <person name="Ohm R."/>
            <person name="Pangilinan J."/>
            <person name="Pereira M."/>
            <person name="Perotto S."/>
            <person name="Peter M."/>
            <person name="Riley R."/>
            <person name="Sitrit Y."/>
            <person name="Stielow B."/>
            <person name="Szollosi G."/>
            <person name="Zifcakova L."/>
            <person name="Stursova M."/>
            <person name="Spatafora J.W."/>
            <person name="Tedersoo L."/>
            <person name="Vaario L.-M."/>
            <person name="Yamada A."/>
            <person name="Yan M."/>
            <person name="Wang P."/>
            <person name="Xu J."/>
            <person name="Bruns T."/>
            <person name="Baldrian P."/>
            <person name="Vilgalys R."/>
            <person name="Henrissat B."/>
            <person name="Grigoriev I.V."/>
            <person name="Hibbett D."/>
            <person name="Nagy L.G."/>
            <person name="Martin F.M."/>
        </authorList>
    </citation>
    <scope>NUCLEOTIDE SEQUENCE</scope>
    <source>
        <strain evidence="1">UH-Tt-Lm1</strain>
    </source>
</reference>
<dbReference type="AlphaFoldDB" id="A0A9P6H673"/>
<organism evidence="1 2">
    <name type="scientific">Thelephora terrestris</name>
    <dbReference type="NCBI Taxonomy" id="56493"/>
    <lineage>
        <taxon>Eukaryota</taxon>
        <taxon>Fungi</taxon>
        <taxon>Dikarya</taxon>
        <taxon>Basidiomycota</taxon>
        <taxon>Agaricomycotina</taxon>
        <taxon>Agaricomycetes</taxon>
        <taxon>Thelephorales</taxon>
        <taxon>Thelephoraceae</taxon>
        <taxon>Thelephora</taxon>
    </lineage>
</organism>
<evidence type="ECO:0000313" key="1">
    <source>
        <dbReference type="EMBL" id="KAF9779346.1"/>
    </source>
</evidence>
<keyword evidence="2" id="KW-1185">Reference proteome</keyword>
<dbReference type="OrthoDB" id="432234at2759"/>
<name>A0A9P6H673_9AGAM</name>
<accession>A0A9P6H673</accession>
<feature type="non-terminal residue" evidence="1">
    <location>
        <position position="1"/>
    </location>
</feature>